<feature type="transmembrane region" description="Helical" evidence="14">
    <location>
        <begin position="196"/>
        <end position="220"/>
    </location>
</feature>
<dbReference type="PIRSF" id="PIRSF006404">
    <property type="entry name" value="UCP006404_Pept_M50_CBS"/>
    <property type="match status" value="1"/>
</dbReference>
<evidence type="ECO:0000256" key="13">
    <source>
        <dbReference type="ARBA" id="ARBA00023136"/>
    </source>
</evidence>
<evidence type="ECO:0000256" key="7">
    <source>
        <dbReference type="ARBA" id="ARBA00022737"/>
    </source>
</evidence>
<evidence type="ECO:0000256" key="3">
    <source>
        <dbReference type="ARBA" id="ARBA00022475"/>
    </source>
</evidence>
<dbReference type="EMBL" id="BAAABU010000018">
    <property type="protein sequence ID" value="GAA0250803.1"/>
    <property type="molecule type" value="Genomic_DNA"/>
</dbReference>
<keyword evidence="9 14" id="KW-0862">Zinc</keyword>
<dbReference type="GO" id="GO:0008233">
    <property type="term" value="F:peptidase activity"/>
    <property type="evidence" value="ECO:0007669"/>
    <property type="project" value="UniProtKB-KW"/>
</dbReference>
<dbReference type="InterPro" id="IPR016483">
    <property type="entry name" value="UCP006404_Pept_M50_CBS"/>
</dbReference>
<keyword evidence="17" id="KW-1185">Reference proteome</keyword>
<proteinExistence type="inferred from homology"/>
<keyword evidence="10 14" id="KW-1133">Transmembrane helix</keyword>
<sequence>MKGRIPLGRWAGVPVGAHWSVLLAVALVAQAVAASVLPAAAPGRPLAVYWVVGVVVAVAFFASLAAHELAHTVVARRHGVGVRRIDLWLLGGVSQLTSRPPTPRADFLISVAGPATSAAVAVGAAGVAVLVDAVGGGVLATTAALWLAFTNGVLAVFNLVPAAPLDGGRVLRAAVWWRTGSRARGERAATDAGRGFGFLLLAAGVALVVTGAAAGVWWLLMGAFVLAAAGAERQYAVVREALGELPVRDAMRPDPAVAPGWWTVQGFLERRAPVVRQRVFPVVSFDGVPVGVTSLAELTELPEQQRLTTRVADVCRPLTATAGPDEPLAEVLTRVPLARPRDVVVVLRDGRVLGLVTAEDVDRAVELARAGASASTQDSWSRS</sequence>
<keyword evidence="6 14" id="KW-0479">Metal-binding</keyword>
<dbReference type="RefSeq" id="WP_343937188.1">
    <property type="nucleotide sequence ID" value="NZ_BAAABU010000018.1"/>
</dbReference>
<evidence type="ECO:0000256" key="8">
    <source>
        <dbReference type="ARBA" id="ARBA00022801"/>
    </source>
</evidence>
<name>A0ABP3E690_9PSEU</name>
<keyword evidence="5 14" id="KW-0812">Transmembrane</keyword>
<feature type="domain" description="Peptidase M50" evidence="15">
    <location>
        <begin position="143"/>
        <end position="198"/>
    </location>
</feature>
<evidence type="ECO:0000256" key="9">
    <source>
        <dbReference type="ARBA" id="ARBA00022833"/>
    </source>
</evidence>
<evidence type="ECO:0000256" key="11">
    <source>
        <dbReference type="ARBA" id="ARBA00023049"/>
    </source>
</evidence>
<keyword evidence="12" id="KW-0129">CBS domain</keyword>
<dbReference type="InterPro" id="IPR046342">
    <property type="entry name" value="CBS_dom_sf"/>
</dbReference>
<evidence type="ECO:0000256" key="2">
    <source>
        <dbReference type="ARBA" id="ARBA00007931"/>
    </source>
</evidence>
<evidence type="ECO:0000313" key="17">
    <source>
        <dbReference type="Proteomes" id="UP001500416"/>
    </source>
</evidence>
<feature type="transmembrane region" description="Helical" evidence="14">
    <location>
        <begin position="107"/>
        <end position="131"/>
    </location>
</feature>
<dbReference type="Gene3D" id="3.10.580.10">
    <property type="entry name" value="CBS-domain"/>
    <property type="match status" value="1"/>
</dbReference>
<evidence type="ECO:0000256" key="5">
    <source>
        <dbReference type="ARBA" id="ARBA00022692"/>
    </source>
</evidence>
<dbReference type="Pfam" id="PF02163">
    <property type="entry name" value="Peptidase_M50"/>
    <property type="match status" value="2"/>
</dbReference>
<feature type="domain" description="Peptidase M50" evidence="15">
    <location>
        <begin position="56"/>
        <end position="129"/>
    </location>
</feature>
<feature type="transmembrane region" description="Helical" evidence="14">
    <location>
        <begin position="47"/>
        <end position="67"/>
    </location>
</feature>
<dbReference type="InterPro" id="IPR008915">
    <property type="entry name" value="Peptidase_M50"/>
</dbReference>
<comment type="cofactor">
    <cofactor evidence="14">
        <name>Zn(2+)</name>
        <dbReference type="ChEBI" id="CHEBI:29105"/>
    </cofactor>
    <text evidence="14">Binds 1 zinc ion per subunit.</text>
</comment>
<feature type="transmembrane region" description="Helical" evidence="14">
    <location>
        <begin position="143"/>
        <end position="163"/>
    </location>
</feature>
<keyword evidence="4 14" id="KW-0645">Protease</keyword>
<evidence type="ECO:0000313" key="16">
    <source>
        <dbReference type="EMBL" id="GAA0250803.1"/>
    </source>
</evidence>
<evidence type="ECO:0000256" key="14">
    <source>
        <dbReference type="PIRNR" id="PIRNR006404"/>
    </source>
</evidence>
<evidence type="ECO:0000256" key="6">
    <source>
        <dbReference type="ARBA" id="ARBA00022723"/>
    </source>
</evidence>
<evidence type="ECO:0000256" key="10">
    <source>
        <dbReference type="ARBA" id="ARBA00022989"/>
    </source>
</evidence>
<dbReference type="PANTHER" id="PTHR39188:SF3">
    <property type="entry name" value="STAGE IV SPORULATION PROTEIN FB"/>
    <property type="match status" value="1"/>
</dbReference>
<reference evidence="17" key="1">
    <citation type="journal article" date="2019" name="Int. J. Syst. Evol. Microbiol.">
        <title>The Global Catalogue of Microorganisms (GCM) 10K type strain sequencing project: providing services to taxonomists for standard genome sequencing and annotation.</title>
        <authorList>
            <consortium name="The Broad Institute Genomics Platform"/>
            <consortium name="The Broad Institute Genome Sequencing Center for Infectious Disease"/>
            <person name="Wu L."/>
            <person name="Ma J."/>
        </authorList>
    </citation>
    <scope>NUCLEOTIDE SEQUENCE [LARGE SCALE GENOMIC DNA]</scope>
    <source>
        <strain evidence="17">JCM 3380</strain>
    </source>
</reference>
<keyword evidence="7" id="KW-0677">Repeat</keyword>
<comment type="subcellular location">
    <subcellularLocation>
        <location evidence="1 14">Cell membrane</location>
        <topology evidence="1 14">Multi-pass membrane protein</topology>
    </subcellularLocation>
</comment>
<dbReference type="PANTHER" id="PTHR39188">
    <property type="entry name" value="MEMBRANE-ASSOCIATED ZINC METALLOPROTEASE M50B"/>
    <property type="match status" value="1"/>
</dbReference>
<dbReference type="Proteomes" id="UP001500416">
    <property type="component" value="Unassembled WGS sequence"/>
</dbReference>
<dbReference type="SUPFAM" id="SSF54631">
    <property type="entry name" value="CBS-domain pair"/>
    <property type="match status" value="1"/>
</dbReference>
<keyword evidence="11 14" id="KW-0482">Metalloprotease</keyword>
<accession>A0ABP3E690</accession>
<dbReference type="GO" id="GO:0006508">
    <property type="term" value="P:proteolysis"/>
    <property type="evidence" value="ECO:0007669"/>
    <property type="project" value="UniProtKB-KW"/>
</dbReference>
<keyword evidence="13 14" id="KW-0472">Membrane</keyword>
<feature type="transmembrane region" description="Helical" evidence="14">
    <location>
        <begin position="21"/>
        <end position="41"/>
    </location>
</feature>
<protein>
    <recommendedName>
        <fullName evidence="14">Zinc metalloprotease</fullName>
    </recommendedName>
</protein>
<comment type="caution">
    <text evidence="16">The sequence shown here is derived from an EMBL/GenBank/DDBJ whole genome shotgun (WGS) entry which is preliminary data.</text>
</comment>
<evidence type="ECO:0000256" key="1">
    <source>
        <dbReference type="ARBA" id="ARBA00004651"/>
    </source>
</evidence>
<keyword evidence="3 14" id="KW-1003">Cell membrane</keyword>
<keyword evidence="8 14" id="KW-0378">Hydrolase</keyword>
<organism evidence="16 17">
    <name type="scientific">Saccharothrix mutabilis subsp. mutabilis</name>
    <dbReference type="NCBI Taxonomy" id="66855"/>
    <lineage>
        <taxon>Bacteria</taxon>
        <taxon>Bacillati</taxon>
        <taxon>Actinomycetota</taxon>
        <taxon>Actinomycetes</taxon>
        <taxon>Pseudonocardiales</taxon>
        <taxon>Pseudonocardiaceae</taxon>
        <taxon>Saccharothrix</taxon>
    </lineage>
</organism>
<evidence type="ECO:0000259" key="15">
    <source>
        <dbReference type="Pfam" id="PF02163"/>
    </source>
</evidence>
<evidence type="ECO:0000256" key="12">
    <source>
        <dbReference type="ARBA" id="ARBA00023122"/>
    </source>
</evidence>
<comment type="similarity">
    <text evidence="2 14">Belongs to the peptidase M50B family.</text>
</comment>
<evidence type="ECO:0000256" key="4">
    <source>
        <dbReference type="ARBA" id="ARBA00022670"/>
    </source>
</evidence>
<gene>
    <name evidence="16" type="ORF">GCM10010492_58800</name>
</gene>